<protein>
    <recommendedName>
        <fullName evidence="3">SGNH hydrolase-type esterase domain-containing protein</fullName>
    </recommendedName>
</protein>
<accession>A0ABR1W181</accession>
<dbReference type="InterPro" id="IPR001087">
    <property type="entry name" value="GDSL"/>
</dbReference>
<evidence type="ECO:0008006" key="3">
    <source>
        <dbReference type="Google" id="ProtNLM"/>
    </source>
</evidence>
<keyword evidence="2" id="KW-1185">Reference proteome</keyword>
<proteinExistence type="predicted"/>
<dbReference type="RefSeq" id="XP_066718893.1">
    <property type="nucleotide sequence ID" value="XM_066854615.1"/>
</dbReference>
<dbReference type="PANTHER" id="PTHR30383:SF31">
    <property type="entry name" value="SGNH HYDROLASE-TYPE ESTERASE DOMAIN-CONTAINING PROTEIN-RELATED"/>
    <property type="match status" value="1"/>
</dbReference>
<dbReference type="Proteomes" id="UP001480595">
    <property type="component" value="Unassembled WGS sequence"/>
</dbReference>
<dbReference type="Pfam" id="PF00657">
    <property type="entry name" value="Lipase_GDSL"/>
    <property type="match status" value="1"/>
</dbReference>
<dbReference type="EMBL" id="JAQQWL010000004">
    <property type="protein sequence ID" value="KAK8075934.1"/>
    <property type="molecule type" value="Genomic_DNA"/>
</dbReference>
<name>A0ABR1W181_9PEZI</name>
<dbReference type="SUPFAM" id="SSF52266">
    <property type="entry name" value="SGNH hydrolase"/>
    <property type="match status" value="1"/>
</dbReference>
<dbReference type="InterPro" id="IPR051532">
    <property type="entry name" value="Ester_Hydrolysis_Enzymes"/>
</dbReference>
<evidence type="ECO:0000313" key="1">
    <source>
        <dbReference type="EMBL" id="KAK8075934.1"/>
    </source>
</evidence>
<evidence type="ECO:0000313" key="2">
    <source>
        <dbReference type="Proteomes" id="UP001480595"/>
    </source>
</evidence>
<dbReference type="GeneID" id="92087678"/>
<dbReference type="Gene3D" id="3.40.50.1110">
    <property type="entry name" value="SGNH hydrolase"/>
    <property type="match status" value="1"/>
</dbReference>
<comment type="caution">
    <text evidence="1">The sequence shown here is derived from an EMBL/GenBank/DDBJ whole genome shotgun (WGS) entry which is preliminary data.</text>
</comment>
<organism evidence="1 2">
    <name type="scientific">Apiospora phragmitis</name>
    <dbReference type="NCBI Taxonomy" id="2905665"/>
    <lineage>
        <taxon>Eukaryota</taxon>
        <taxon>Fungi</taxon>
        <taxon>Dikarya</taxon>
        <taxon>Ascomycota</taxon>
        <taxon>Pezizomycotina</taxon>
        <taxon>Sordariomycetes</taxon>
        <taxon>Xylariomycetidae</taxon>
        <taxon>Amphisphaeriales</taxon>
        <taxon>Apiosporaceae</taxon>
        <taxon>Apiospora</taxon>
    </lineage>
</organism>
<dbReference type="PANTHER" id="PTHR30383">
    <property type="entry name" value="THIOESTERASE 1/PROTEASE 1/LYSOPHOSPHOLIPASE L1"/>
    <property type="match status" value="1"/>
</dbReference>
<gene>
    <name evidence="1" type="ORF">PG994_003206</name>
</gene>
<reference evidence="1 2" key="1">
    <citation type="submission" date="2023-01" db="EMBL/GenBank/DDBJ databases">
        <title>Analysis of 21 Apiospora genomes using comparative genomics revels a genus with tremendous synthesis potential of carbohydrate active enzymes and secondary metabolites.</title>
        <authorList>
            <person name="Sorensen T."/>
        </authorList>
    </citation>
    <scope>NUCLEOTIDE SEQUENCE [LARGE SCALE GENOMIC DNA]</scope>
    <source>
        <strain evidence="1 2">CBS 135458</strain>
    </source>
</reference>
<sequence>MNGKLDHEGVRGDIVTQVHQRIKNTYVYKPKVVLINAGTNDYNAENNAVDQIGECMGAMINDLWNAPDMGDTGIVLSSVLATTNPVCQPRRDAINGQYATFVDGLQQQGRPIVWAPMEWMTTDNGIGPDGVTRTTTATL</sequence>
<dbReference type="InterPro" id="IPR036514">
    <property type="entry name" value="SGNH_hydro_sf"/>
</dbReference>